<evidence type="ECO:0000256" key="5">
    <source>
        <dbReference type="ARBA" id="ARBA00022833"/>
    </source>
</evidence>
<evidence type="ECO:0000256" key="7">
    <source>
        <dbReference type="PROSITE-ProRule" id="PRU00175"/>
    </source>
</evidence>
<dbReference type="SUPFAM" id="SSF57850">
    <property type="entry name" value="RING/U-box"/>
    <property type="match status" value="1"/>
</dbReference>
<keyword evidence="6" id="KW-0391">Immunity</keyword>
<feature type="domain" description="RING-type" evidence="8">
    <location>
        <begin position="894"/>
        <end position="927"/>
    </location>
</feature>
<dbReference type="PANTHER" id="PTHR22605">
    <property type="entry name" value="RZ-TYPE DOMAIN-CONTAINING PROTEIN"/>
    <property type="match status" value="1"/>
</dbReference>
<dbReference type="InterPro" id="IPR001841">
    <property type="entry name" value="Znf_RING"/>
</dbReference>
<proteinExistence type="predicted"/>
<evidence type="ECO:0000256" key="2">
    <source>
        <dbReference type="ARBA" id="ARBA00022490"/>
    </source>
</evidence>
<keyword evidence="5" id="KW-0862">Zinc</keyword>
<name>A0A7J7KTW1_BUGNE</name>
<keyword evidence="2" id="KW-0963">Cytoplasm</keyword>
<evidence type="ECO:0000313" key="11">
    <source>
        <dbReference type="Proteomes" id="UP000593567"/>
    </source>
</evidence>
<dbReference type="PROSITE" id="PS50089">
    <property type="entry name" value="ZF_RING_2"/>
    <property type="match status" value="1"/>
</dbReference>
<evidence type="ECO:0000256" key="1">
    <source>
        <dbReference type="ARBA" id="ARBA00004496"/>
    </source>
</evidence>
<evidence type="ECO:0000256" key="3">
    <source>
        <dbReference type="ARBA" id="ARBA00022723"/>
    </source>
</evidence>
<evidence type="ECO:0000256" key="6">
    <source>
        <dbReference type="ARBA" id="ARBA00022859"/>
    </source>
</evidence>
<dbReference type="OrthoDB" id="2423195at2759"/>
<dbReference type="GO" id="GO:0005737">
    <property type="term" value="C:cytoplasm"/>
    <property type="evidence" value="ECO:0007669"/>
    <property type="project" value="UniProtKB-SubCell"/>
</dbReference>
<dbReference type="EMBL" id="VXIV02000018">
    <property type="protein sequence ID" value="KAF6041607.1"/>
    <property type="molecule type" value="Genomic_DNA"/>
</dbReference>
<dbReference type="GO" id="GO:0016887">
    <property type="term" value="F:ATP hydrolysis activity"/>
    <property type="evidence" value="ECO:0007669"/>
    <property type="project" value="InterPro"/>
</dbReference>
<evidence type="ECO:0008006" key="12">
    <source>
        <dbReference type="Google" id="ProtNLM"/>
    </source>
</evidence>
<dbReference type="InterPro" id="IPR031248">
    <property type="entry name" value="RNF213"/>
</dbReference>
<feature type="domain" description="RZ-type" evidence="9">
    <location>
        <begin position="1349"/>
        <end position="1429"/>
    </location>
</feature>
<organism evidence="10 11">
    <name type="scientific">Bugula neritina</name>
    <name type="common">Brown bryozoan</name>
    <name type="synonym">Sertularia neritina</name>
    <dbReference type="NCBI Taxonomy" id="10212"/>
    <lineage>
        <taxon>Eukaryota</taxon>
        <taxon>Metazoa</taxon>
        <taxon>Spiralia</taxon>
        <taxon>Lophotrochozoa</taxon>
        <taxon>Bryozoa</taxon>
        <taxon>Gymnolaemata</taxon>
        <taxon>Cheilostomatida</taxon>
        <taxon>Flustrina</taxon>
        <taxon>Buguloidea</taxon>
        <taxon>Bugulidae</taxon>
        <taxon>Bugula</taxon>
    </lineage>
</organism>
<dbReference type="Pfam" id="PF20173">
    <property type="entry name" value="ZnF_RZ-type"/>
    <property type="match status" value="1"/>
</dbReference>
<evidence type="ECO:0000256" key="4">
    <source>
        <dbReference type="ARBA" id="ARBA00022771"/>
    </source>
</evidence>
<gene>
    <name evidence="10" type="ORF">EB796_000120</name>
</gene>
<dbReference type="PROSITE" id="PS51981">
    <property type="entry name" value="ZF_RZ"/>
    <property type="match status" value="1"/>
</dbReference>
<evidence type="ECO:0000259" key="9">
    <source>
        <dbReference type="PROSITE" id="PS51981"/>
    </source>
</evidence>
<comment type="subcellular location">
    <subcellularLocation>
        <location evidence="1">Cytoplasm</location>
    </subcellularLocation>
</comment>
<keyword evidence="3" id="KW-0479">Metal-binding</keyword>
<accession>A0A7J7KTW1</accession>
<keyword evidence="4 7" id="KW-0863">Zinc-finger</keyword>
<dbReference type="Proteomes" id="UP000593567">
    <property type="component" value="Unassembled WGS sequence"/>
</dbReference>
<keyword evidence="11" id="KW-1185">Reference proteome</keyword>
<dbReference type="PANTHER" id="PTHR22605:SF16">
    <property type="entry name" value="E3 UBIQUITIN-PROTEIN LIGASE RNF213"/>
    <property type="match status" value="1"/>
</dbReference>
<sequence length="1594" mass="180932">MISLFVPVDYYLLWFIDRLVVIADKNKVHSQFPIPLINRLEKHYVSATSLLTDEQKRVKRELENWAQKFVPPSSVHNNFCPSRCQGCNIELNQPFRLPCDHYIGPCCREKIFREDTHQCPVDDCDEVLDAEFEWTMDIAALENRQYFENCTTENTFIGYSTETTAIAVRQATADVGQATPEWHKEVLERSKFYMLQCATGEAVLRLDRTCLKTEAGQIQDVYMTQQSHESLIQYLSQEVNLTSSTNLYIQVTSFAELLGQQDVALLARGLNVHADITVWSHFLKDFAKEDQFTDYIRLVYEAPYKCKLLLIQCELANENTELLDSVRFIIQRESEAAQEREHTPTHTILLLNIPRGHTFTGSQGGRWRTVHIDDPKSPEVSLPSLQECLHLSPSQILAFLTEEADGMDDSMSVEENMDGIPTYQPAAPPQTVGKRDSVATDLLNFIITRCLPTAVSVIKADQHYDRLRNLKETLRNHDEFRRLFLGHAQSLLKHQDESNSTSLKWVKNDAAKASNMKESETLRHSLEDALERAFVPALAAVISFIDVRQNLLILSQPADDISSDLSSLWLQIFGQAHKLGLNFDYLISKIDNSETPGSRSKLPKSYAIHVVGHGTQSFTLNLPFSWIVKETIDKIQLVDRQNSDFGSPIEKVLNEFKMTDIGRILSDAKFKLSVLLDAYIKDFVYMTHPCTDKDEHWIVGNSIMLWIESNISVENATFVHINLAYEELRPVFERLADLVSLADDSAKLTGYVKGQMEETPEAAKSCDLLALEWLLKDFIEAKLKPLLSAPESWVNKVDRCEQVLKQVTDYAALNRETWLRLKIKKLYVEHVIVPSPKVASKDGRRKPHNLTFFVKSITSVEFCEFEAFNRVVESLKETVALGIRDLYKGCPKNCPICQQALDSPVRLPCNDIICDSCVIGRRLCTICGDEIPSDFQYRPSADNIDEERLASFKGLRRRINNFFVAFVSDMVFSEEERDPDDEIISWLLNCVTARDGETTRQFNLFNSQEVVDPTPVLRSFLLKLLLRCSQTELVERYLNHVLQSTPHSGDHQLQTMVLFIDCWKDLTTPQVIRDPAELSTQLKSLTSHTDDTVVVSVQVLKKIAKLHMVINMAIDLLTSDLDLPARSIRGLESALQKLLEKMNREGNKQPWYLIARQLLATHGEAYIKDLLNTPRRFLVHNDLKGDLESFTVPDVLSVLGDQERYNQIKTSVDEIIAQSNNEQQLTAAITAFVQTCANQSHLTLQVLFNRITRTFAQRVPVPQHIPTLLLQHLTPTLDNQHRTLLEMLLQDNQLPREMDVKQSKGINLSMLVLNLYSCLCSGGVMADLYPLSEIISQPLQAAGHFLPTMVDNQVEAMREVIRVALQTNNENPTAYKCPNGHPYYIGNCGRPVFSTICPECGANIGGRGYAAQAANARLDPNDPAARTQPGHILGMADGRNRAAAPERDLNSLSCAVLRCLTHLSMYTASLFNIQHVSHICLIYSNINLQFTLTIKYVHQMIRPNLARVEDVRPFIEAHIQLDLQQIAQCCAESTDDCILLLHDVINRMKQANQGGADQTLNSIQLRKQWEKTFDNVYIQPTIRNQVGKHTCCIF</sequence>
<reference evidence="10" key="1">
    <citation type="submission" date="2020-06" db="EMBL/GenBank/DDBJ databases">
        <title>Draft genome of Bugula neritina, a colonial animal packing powerful symbionts and potential medicines.</title>
        <authorList>
            <person name="Rayko M."/>
        </authorList>
    </citation>
    <scope>NUCLEOTIDE SEQUENCE [LARGE SCALE GENOMIC DNA]</scope>
    <source>
        <strain evidence="10">Kwan_BN1</strain>
    </source>
</reference>
<evidence type="ECO:0000313" key="10">
    <source>
        <dbReference type="EMBL" id="KAF6041607.1"/>
    </source>
</evidence>
<dbReference type="GO" id="GO:0008270">
    <property type="term" value="F:zinc ion binding"/>
    <property type="evidence" value="ECO:0007669"/>
    <property type="project" value="UniProtKB-KW"/>
</dbReference>
<evidence type="ECO:0000259" key="8">
    <source>
        <dbReference type="PROSITE" id="PS50089"/>
    </source>
</evidence>
<dbReference type="InterPro" id="IPR046439">
    <property type="entry name" value="ZF_RZ_dom"/>
</dbReference>
<comment type="caution">
    <text evidence="10">The sequence shown here is derived from an EMBL/GenBank/DDBJ whole genome shotgun (WGS) entry which is preliminary data.</text>
</comment>
<dbReference type="GO" id="GO:0004842">
    <property type="term" value="F:ubiquitin-protein transferase activity"/>
    <property type="evidence" value="ECO:0007669"/>
    <property type="project" value="InterPro"/>
</dbReference>
<protein>
    <recommendedName>
        <fullName evidence="12">RNF213</fullName>
    </recommendedName>
</protein>
<dbReference type="GO" id="GO:0002376">
    <property type="term" value="P:immune system process"/>
    <property type="evidence" value="ECO:0007669"/>
    <property type="project" value="UniProtKB-KW"/>
</dbReference>